<dbReference type="EMBL" id="KF170413">
    <property type="protein sequence ID" value="AGO87770.1"/>
    <property type="molecule type" value="Genomic_DNA"/>
</dbReference>
<dbReference type="InterPro" id="IPR026444">
    <property type="entry name" value="Secre_tail"/>
</dbReference>
<protein>
    <recommendedName>
        <fullName evidence="1">Secretion system C-terminal sorting domain-containing protein</fullName>
    </recommendedName>
</protein>
<organism evidence="2">
    <name type="scientific">uncultured bacterium L413009-K18</name>
    <dbReference type="NCBI Taxonomy" id="1343850"/>
    <lineage>
        <taxon>Bacteria</taxon>
        <taxon>environmental samples</taxon>
    </lineage>
</organism>
<evidence type="ECO:0000313" key="2">
    <source>
        <dbReference type="EMBL" id="AGO87770.1"/>
    </source>
</evidence>
<dbReference type="Gene3D" id="2.60.40.4070">
    <property type="match status" value="1"/>
</dbReference>
<name>S4W9N9_9BACT</name>
<dbReference type="NCBIfam" id="TIGR04183">
    <property type="entry name" value="Por_Secre_tail"/>
    <property type="match status" value="1"/>
</dbReference>
<dbReference type="AlphaFoldDB" id="S4W9N9"/>
<reference evidence="2" key="1">
    <citation type="journal article" date="2014" name="ISME J.">
        <title>Genomic properties of Marine Group A bacteria indicate a role in the marine sulfur cycle.</title>
        <authorList>
            <person name="Wright J.J."/>
            <person name="Mewis K."/>
            <person name="Hanson N.W."/>
            <person name="Konwar K.M."/>
            <person name="Maas K.R."/>
            <person name="Hallam S.J."/>
        </authorList>
    </citation>
    <scope>NUCLEOTIDE SEQUENCE</scope>
</reference>
<proteinExistence type="predicted"/>
<feature type="domain" description="Secretion system C-terminal sorting" evidence="1">
    <location>
        <begin position="412"/>
        <end position="487"/>
    </location>
</feature>
<sequence>MPTPGLAIWHINNDIAQGWGPNNNEPFYGVGLEQADGLFALENGGPSNGGDVYPGDTGNREFSHATIPNTHSLYGVPSMTRIDNISDPGETMSFDVEYNEIILATASISDGSGYANNQGSISIGMNNEMDLGELEFELGFSPYIVDIIDVIPAARTTFDSVIIEDNSVTLVNPVITAGSGAILNLSLFNNTGISTSVNVSFDWCVGYTLENQEVGITATDEATYTIEAMDQYFIIQDGTGIAGGGGSYVVSIVNTVPIQLAVMQLAHVPSYLTPSAEPFEDLNGNDIYDDGEPFTDYNENNVWSPMIESFTPAIVWNVEGTPNSSGLTVGFSNLTTPLEPGTHDLFRVNCAVSNDAQLYDEVAVYTNIIVLLDIWGNNGVPFVNGEGTVLIDGVLGNDNSKQIPTEFLLYQIYPNPFNPVTKIHFSVKMFGEVTVRIFDLTGRLVETLINENIEPGYHQVQWKPANIPSGLYFVELKSDSFRKIQKITFLK</sequence>
<accession>S4W9N9</accession>
<dbReference type="PANTHER" id="PTHR41775">
    <property type="entry name" value="SECRETED PROTEIN-RELATED"/>
    <property type="match status" value="1"/>
</dbReference>
<evidence type="ECO:0000259" key="1">
    <source>
        <dbReference type="Pfam" id="PF18962"/>
    </source>
</evidence>
<dbReference type="PANTHER" id="PTHR41775:SF1">
    <property type="entry name" value="PEPTIDASE M6-LIKE DOMAIN-CONTAINING PROTEIN"/>
    <property type="match status" value="1"/>
</dbReference>
<dbReference type="Pfam" id="PF18962">
    <property type="entry name" value="Por_Secre_tail"/>
    <property type="match status" value="1"/>
</dbReference>